<keyword evidence="2" id="KW-1185">Reference proteome</keyword>
<gene>
    <name evidence="1" type="ORF">QJS10_CPB15g01108</name>
</gene>
<evidence type="ECO:0000313" key="2">
    <source>
        <dbReference type="Proteomes" id="UP001180020"/>
    </source>
</evidence>
<evidence type="ECO:0000313" key="1">
    <source>
        <dbReference type="EMBL" id="KAK1296253.1"/>
    </source>
</evidence>
<name>A0AAV9D745_ACOCL</name>
<accession>A0AAV9D745</accession>
<sequence>MQRGGEGGELVSLSGGLRRNLQGLNGYSSLVSRSSELARIMFSSIVVQFAPLLSNLTRIKKEAGVYKGDGGNEGSHRRCRRVWILCIKA</sequence>
<dbReference type="Proteomes" id="UP001180020">
    <property type="component" value="Unassembled WGS sequence"/>
</dbReference>
<dbReference type="AlphaFoldDB" id="A0AAV9D745"/>
<proteinExistence type="predicted"/>
<organism evidence="1 2">
    <name type="scientific">Acorus calamus</name>
    <name type="common">Sweet flag</name>
    <dbReference type="NCBI Taxonomy" id="4465"/>
    <lineage>
        <taxon>Eukaryota</taxon>
        <taxon>Viridiplantae</taxon>
        <taxon>Streptophyta</taxon>
        <taxon>Embryophyta</taxon>
        <taxon>Tracheophyta</taxon>
        <taxon>Spermatophyta</taxon>
        <taxon>Magnoliopsida</taxon>
        <taxon>Liliopsida</taxon>
        <taxon>Acoraceae</taxon>
        <taxon>Acorus</taxon>
    </lineage>
</organism>
<reference evidence="1" key="1">
    <citation type="journal article" date="2023" name="Nat. Commun.">
        <title>Diploid and tetraploid genomes of Acorus and the evolution of monocots.</title>
        <authorList>
            <person name="Ma L."/>
            <person name="Liu K.W."/>
            <person name="Li Z."/>
            <person name="Hsiao Y.Y."/>
            <person name="Qi Y."/>
            <person name="Fu T."/>
            <person name="Tang G.D."/>
            <person name="Zhang D."/>
            <person name="Sun W.H."/>
            <person name="Liu D.K."/>
            <person name="Li Y."/>
            <person name="Chen G.Z."/>
            <person name="Liu X.D."/>
            <person name="Liao X.Y."/>
            <person name="Jiang Y.T."/>
            <person name="Yu X."/>
            <person name="Hao Y."/>
            <person name="Huang J."/>
            <person name="Zhao X.W."/>
            <person name="Ke S."/>
            <person name="Chen Y.Y."/>
            <person name="Wu W.L."/>
            <person name="Hsu J.L."/>
            <person name="Lin Y.F."/>
            <person name="Huang M.D."/>
            <person name="Li C.Y."/>
            <person name="Huang L."/>
            <person name="Wang Z.W."/>
            <person name="Zhao X."/>
            <person name="Zhong W.Y."/>
            <person name="Peng D.H."/>
            <person name="Ahmad S."/>
            <person name="Lan S."/>
            <person name="Zhang J.S."/>
            <person name="Tsai W.C."/>
            <person name="Van de Peer Y."/>
            <person name="Liu Z.J."/>
        </authorList>
    </citation>
    <scope>NUCLEOTIDE SEQUENCE</scope>
    <source>
        <strain evidence="1">CP</strain>
    </source>
</reference>
<reference evidence="1" key="2">
    <citation type="submission" date="2023-06" db="EMBL/GenBank/DDBJ databases">
        <authorList>
            <person name="Ma L."/>
            <person name="Liu K.-W."/>
            <person name="Li Z."/>
            <person name="Hsiao Y.-Y."/>
            <person name="Qi Y."/>
            <person name="Fu T."/>
            <person name="Tang G."/>
            <person name="Zhang D."/>
            <person name="Sun W.-H."/>
            <person name="Liu D.-K."/>
            <person name="Li Y."/>
            <person name="Chen G.-Z."/>
            <person name="Liu X.-D."/>
            <person name="Liao X.-Y."/>
            <person name="Jiang Y.-T."/>
            <person name="Yu X."/>
            <person name="Hao Y."/>
            <person name="Huang J."/>
            <person name="Zhao X.-W."/>
            <person name="Ke S."/>
            <person name="Chen Y.-Y."/>
            <person name="Wu W.-L."/>
            <person name="Hsu J.-L."/>
            <person name="Lin Y.-F."/>
            <person name="Huang M.-D."/>
            <person name="Li C.-Y."/>
            <person name="Huang L."/>
            <person name="Wang Z.-W."/>
            <person name="Zhao X."/>
            <person name="Zhong W.-Y."/>
            <person name="Peng D.-H."/>
            <person name="Ahmad S."/>
            <person name="Lan S."/>
            <person name="Zhang J.-S."/>
            <person name="Tsai W.-C."/>
            <person name="Van De Peer Y."/>
            <person name="Liu Z.-J."/>
        </authorList>
    </citation>
    <scope>NUCLEOTIDE SEQUENCE</scope>
    <source>
        <strain evidence="1">CP</strain>
        <tissue evidence="1">Leaves</tissue>
    </source>
</reference>
<dbReference type="EMBL" id="JAUJYO010000015">
    <property type="protein sequence ID" value="KAK1296253.1"/>
    <property type="molecule type" value="Genomic_DNA"/>
</dbReference>
<protein>
    <submittedName>
        <fullName evidence="1">Uncharacterized protein</fullName>
    </submittedName>
</protein>
<comment type="caution">
    <text evidence="1">The sequence shown here is derived from an EMBL/GenBank/DDBJ whole genome shotgun (WGS) entry which is preliminary data.</text>
</comment>